<dbReference type="KEGG" id="lgi:LOTGIDRAFT_172322"/>
<feature type="transmembrane region" description="Helical" evidence="9">
    <location>
        <begin position="251"/>
        <end position="270"/>
    </location>
</feature>
<dbReference type="OMA" id="FMAMFLH"/>
<evidence type="ECO:0000313" key="11">
    <source>
        <dbReference type="Proteomes" id="UP000030746"/>
    </source>
</evidence>
<comment type="function">
    <text evidence="9">Plasma membrane transporter mediating the uptake by cells of the water soluble vitamin B2/riboflavin that plays a key role in biochemical oxidation-reduction reactions of the carbohydrate, lipid, and amino acid metabolism.</text>
</comment>
<evidence type="ECO:0000256" key="5">
    <source>
        <dbReference type="ARBA" id="ARBA00022475"/>
    </source>
</evidence>
<dbReference type="GO" id="GO:0005886">
    <property type="term" value="C:plasma membrane"/>
    <property type="evidence" value="ECO:0007669"/>
    <property type="project" value="UniProtKB-SubCell"/>
</dbReference>
<dbReference type="OrthoDB" id="9995836at2759"/>
<feature type="transmembrane region" description="Helical" evidence="9">
    <location>
        <begin position="107"/>
        <end position="132"/>
    </location>
</feature>
<dbReference type="GO" id="GO:0032217">
    <property type="term" value="F:riboflavin transmembrane transporter activity"/>
    <property type="evidence" value="ECO:0007669"/>
    <property type="project" value="UniProtKB-UniRule"/>
</dbReference>
<keyword evidence="4 9" id="KW-0813">Transport</keyword>
<dbReference type="HOGENOM" id="CLU_034789_1_0_1"/>
<dbReference type="Pfam" id="PF06237">
    <property type="entry name" value="SLC52_ribofla_tr"/>
    <property type="match status" value="1"/>
</dbReference>
<comment type="similarity">
    <text evidence="3 9">Belongs to the riboflavin transporter family.</text>
</comment>
<accession>V4AWL4</accession>
<evidence type="ECO:0000256" key="3">
    <source>
        <dbReference type="ARBA" id="ARBA00006366"/>
    </source>
</evidence>
<dbReference type="GeneID" id="20242058"/>
<keyword evidence="6 9" id="KW-0812">Transmembrane</keyword>
<sequence length="419" mass="46549">MNINYFVFTLVVIFAISSWIDINGLWVELPILVQNLPEKWNLPSYMSIIIQIANIGPLIFTISNYIWPQKVREIPVIYVIILVGAIACLLLAFFWDTVIDIGGAAHSVALLILQFFLALVDCTTSVAFYTYMALLKPQYMTALFIGESLSGLLPSLVALGQGAGQIYCVNQTTWTNVTLNSGVNETFDTIIQYTSIQKYHQPKFSIEIFFFFLFGMLLLSCLAFTLLNFLPYCKKEFLSETDKKSPSSIKLCTMKYFVLALLTIWINALTNGVLPSVQSYSCLPYGNTSYHLAVKLSSMAAPIACFGLFFVQIKSMVKLLILTMVGTGFAGYAMAMAVMSPSPLLINEPAGSPIIICVWILQAFVLTFTKVSVATLYRNDGRKALLWCGVFTQLGSAIGAFVMFILINQLHYFKAANPC</sequence>
<evidence type="ECO:0000256" key="4">
    <source>
        <dbReference type="ARBA" id="ARBA00022448"/>
    </source>
</evidence>
<dbReference type="Proteomes" id="UP000030746">
    <property type="component" value="Unassembled WGS sequence"/>
</dbReference>
<keyword evidence="7 9" id="KW-1133">Transmembrane helix</keyword>
<feature type="transmembrane region" description="Helical" evidence="9">
    <location>
        <begin position="351"/>
        <end position="377"/>
    </location>
</feature>
<evidence type="ECO:0000256" key="9">
    <source>
        <dbReference type="RuleBase" id="RU368035"/>
    </source>
</evidence>
<keyword evidence="5 9" id="KW-1003">Cell membrane</keyword>
<feature type="transmembrane region" description="Helical" evidence="9">
    <location>
        <begin position="319"/>
        <end position="339"/>
    </location>
</feature>
<dbReference type="PANTHER" id="PTHR12929:SF10">
    <property type="entry name" value="RIBOFLAVIN TRANSPORTER"/>
    <property type="match status" value="1"/>
</dbReference>
<comment type="subcellular location">
    <subcellularLocation>
        <location evidence="2 9">Cell membrane</location>
        <topology evidence="2 9">Multi-pass membrane protein</topology>
    </subcellularLocation>
</comment>
<dbReference type="EMBL" id="KB200347">
    <property type="protein sequence ID" value="ESP01858.1"/>
    <property type="molecule type" value="Genomic_DNA"/>
</dbReference>
<feature type="transmembrane region" description="Helical" evidence="9">
    <location>
        <begin position="74"/>
        <end position="95"/>
    </location>
</feature>
<gene>
    <name evidence="10" type="ORF">LOTGIDRAFT_172322</name>
</gene>
<evidence type="ECO:0000256" key="1">
    <source>
        <dbReference type="ARBA" id="ARBA00000215"/>
    </source>
</evidence>
<feature type="transmembrane region" description="Helical" evidence="9">
    <location>
        <begin position="384"/>
        <end position="407"/>
    </location>
</feature>
<keyword evidence="11" id="KW-1185">Reference proteome</keyword>
<evidence type="ECO:0000256" key="6">
    <source>
        <dbReference type="ARBA" id="ARBA00022692"/>
    </source>
</evidence>
<evidence type="ECO:0000256" key="8">
    <source>
        <dbReference type="ARBA" id="ARBA00023136"/>
    </source>
</evidence>
<dbReference type="STRING" id="225164.V4AWL4"/>
<feature type="transmembrane region" description="Helical" evidence="9">
    <location>
        <begin position="46"/>
        <end position="67"/>
    </location>
</feature>
<keyword evidence="8 9" id="KW-0472">Membrane</keyword>
<organism evidence="10 11">
    <name type="scientific">Lottia gigantea</name>
    <name type="common">Giant owl limpet</name>
    <dbReference type="NCBI Taxonomy" id="225164"/>
    <lineage>
        <taxon>Eukaryota</taxon>
        <taxon>Metazoa</taxon>
        <taxon>Spiralia</taxon>
        <taxon>Lophotrochozoa</taxon>
        <taxon>Mollusca</taxon>
        <taxon>Gastropoda</taxon>
        <taxon>Patellogastropoda</taxon>
        <taxon>Lottioidea</taxon>
        <taxon>Lottiidae</taxon>
        <taxon>Lottia</taxon>
    </lineage>
</organism>
<evidence type="ECO:0000256" key="2">
    <source>
        <dbReference type="ARBA" id="ARBA00004651"/>
    </source>
</evidence>
<feature type="transmembrane region" description="Helical" evidence="9">
    <location>
        <begin position="290"/>
        <end position="312"/>
    </location>
</feature>
<dbReference type="CTD" id="20242058"/>
<proteinExistence type="inferred from homology"/>
<protein>
    <recommendedName>
        <fullName evidence="9">Riboflavin transporter</fullName>
    </recommendedName>
</protein>
<dbReference type="PANTHER" id="PTHR12929">
    <property type="entry name" value="SOLUTE CARRIER FAMILY 52"/>
    <property type="match status" value="1"/>
</dbReference>
<dbReference type="AlphaFoldDB" id="V4AWL4"/>
<dbReference type="InterPro" id="IPR009357">
    <property type="entry name" value="Riboflavin_transptr"/>
</dbReference>
<evidence type="ECO:0000256" key="7">
    <source>
        <dbReference type="ARBA" id="ARBA00022989"/>
    </source>
</evidence>
<evidence type="ECO:0000313" key="10">
    <source>
        <dbReference type="EMBL" id="ESP01858.1"/>
    </source>
</evidence>
<feature type="transmembrane region" description="Helical" evidence="9">
    <location>
        <begin position="139"/>
        <end position="159"/>
    </location>
</feature>
<dbReference type="RefSeq" id="XP_009047443.1">
    <property type="nucleotide sequence ID" value="XM_009049195.1"/>
</dbReference>
<comment type="catalytic activity">
    <reaction evidence="1 9">
        <text>riboflavin(in) = riboflavin(out)</text>
        <dbReference type="Rhea" id="RHEA:35015"/>
        <dbReference type="ChEBI" id="CHEBI:57986"/>
    </reaction>
</comment>
<name>V4AWL4_LOTGI</name>
<feature type="transmembrane region" description="Helical" evidence="9">
    <location>
        <begin position="5"/>
        <end position="26"/>
    </location>
</feature>
<reference evidence="10 11" key="1">
    <citation type="journal article" date="2013" name="Nature">
        <title>Insights into bilaterian evolution from three spiralian genomes.</title>
        <authorList>
            <person name="Simakov O."/>
            <person name="Marletaz F."/>
            <person name="Cho S.J."/>
            <person name="Edsinger-Gonzales E."/>
            <person name="Havlak P."/>
            <person name="Hellsten U."/>
            <person name="Kuo D.H."/>
            <person name="Larsson T."/>
            <person name="Lv J."/>
            <person name="Arendt D."/>
            <person name="Savage R."/>
            <person name="Osoegawa K."/>
            <person name="de Jong P."/>
            <person name="Grimwood J."/>
            <person name="Chapman J.A."/>
            <person name="Shapiro H."/>
            <person name="Aerts A."/>
            <person name="Otillar R.P."/>
            <person name="Terry A.Y."/>
            <person name="Boore J.L."/>
            <person name="Grigoriev I.V."/>
            <person name="Lindberg D.R."/>
            <person name="Seaver E.C."/>
            <person name="Weisblat D.A."/>
            <person name="Putnam N.H."/>
            <person name="Rokhsar D.S."/>
        </authorList>
    </citation>
    <scope>NUCLEOTIDE SEQUENCE [LARGE SCALE GENOMIC DNA]</scope>
</reference>
<feature type="transmembrane region" description="Helical" evidence="9">
    <location>
        <begin position="208"/>
        <end position="230"/>
    </location>
</feature>